<proteinExistence type="predicted"/>
<sequence length="650" mass="72306">MYYKIIFIISLFSILNNKIQAQDTKMGRLENLGAQITANMIQGSVFLHDVGGKSYAYTVVRGEPAHLLGYDLSSKELILDHPLQHADGAWDLAFTTDGYLYIPGASGILFRHRPGTHIVENLGQALAGETYVWNLAAGKDGEVFGATYPGCRVFRYHPIDGFSDVGKGPIVQSENYVRSLAYHQDTDRLYVGVGSHAHLFRLDPRTAEKEDLLPEKYRTKEFVYGLEIVPGRDGADRLFALLTSGRETLVYNLKTGIFEQVIDSMDMKALAFNANQVYYTSGGNLKTFDPTQDVNTAQTLSEQVGSANALSICRDSLYMLNAAGKLFVYDLRTRDSAMTALEIPGQPIPINALLFGPDRKIWMGGYLAGGHATFDPESGISTEWKGLDQTEGMVGYGHEIFFGIYPKGRFYRYDTNKAWNPELQNPQKLGEIEEQGRSFALVAAKDREKLYFGMIPEYGLLGGALVEFDRKKESLISHGVPIEDQAISSLVYKNRKLWIGTTISGGLGVKPSTQEAKLCVWNPDMKTIEQVIVPVKGAPAITGLIEGRDGNLLGVAGGKLFVYDTQHNSIIESFDLYEQKPMGSHIWRSAFLVLHPSGDIYGTVDNKLFKLDVVKKMISIIHNGASLLTMDDKGHLYFRNKTELWRYIPE</sequence>
<name>A0A1T5F532_9SPHI</name>
<dbReference type="AlphaFoldDB" id="A0A1T5F532"/>
<protein>
    <submittedName>
        <fullName evidence="1">Uncharacterized protein</fullName>
    </submittedName>
</protein>
<accession>A0A1T5F532</accession>
<dbReference type="SUPFAM" id="SSF69322">
    <property type="entry name" value="Tricorn protease domain 2"/>
    <property type="match status" value="1"/>
</dbReference>
<keyword evidence="2" id="KW-1185">Reference proteome</keyword>
<evidence type="ECO:0000313" key="1">
    <source>
        <dbReference type="EMBL" id="SKB91324.1"/>
    </source>
</evidence>
<dbReference type="SUPFAM" id="SSF101898">
    <property type="entry name" value="NHL repeat"/>
    <property type="match status" value="1"/>
</dbReference>
<dbReference type="Proteomes" id="UP000190150">
    <property type="component" value="Unassembled WGS sequence"/>
</dbReference>
<dbReference type="InterPro" id="IPR015943">
    <property type="entry name" value="WD40/YVTN_repeat-like_dom_sf"/>
</dbReference>
<gene>
    <name evidence="1" type="ORF">SAMN05660841_03039</name>
</gene>
<evidence type="ECO:0000313" key="2">
    <source>
        <dbReference type="Proteomes" id="UP000190150"/>
    </source>
</evidence>
<organism evidence="1 2">
    <name type="scientific">Sphingobacterium nematocida</name>
    <dbReference type="NCBI Taxonomy" id="1513896"/>
    <lineage>
        <taxon>Bacteria</taxon>
        <taxon>Pseudomonadati</taxon>
        <taxon>Bacteroidota</taxon>
        <taxon>Sphingobacteriia</taxon>
        <taxon>Sphingobacteriales</taxon>
        <taxon>Sphingobacteriaceae</taxon>
        <taxon>Sphingobacterium</taxon>
    </lineage>
</organism>
<dbReference type="EMBL" id="FUZF01000014">
    <property type="protein sequence ID" value="SKB91324.1"/>
    <property type="molecule type" value="Genomic_DNA"/>
</dbReference>
<dbReference type="Gene3D" id="2.130.10.10">
    <property type="entry name" value="YVTN repeat-like/Quinoprotein amine dehydrogenase"/>
    <property type="match status" value="1"/>
</dbReference>
<reference evidence="2" key="1">
    <citation type="submission" date="2017-02" db="EMBL/GenBank/DDBJ databases">
        <authorList>
            <person name="Varghese N."/>
            <person name="Submissions S."/>
        </authorList>
    </citation>
    <scope>NUCLEOTIDE SEQUENCE [LARGE SCALE GENOMIC DNA]</scope>
    <source>
        <strain evidence="2">DSM 24091</strain>
    </source>
</reference>
<dbReference type="OrthoDB" id="843723at2"/>
<dbReference type="STRING" id="1513896.SAMN05660841_03039"/>
<dbReference type="SUPFAM" id="SSF50969">
    <property type="entry name" value="YVTN repeat-like/Quinoprotein amine dehydrogenase"/>
    <property type="match status" value="1"/>
</dbReference>
<dbReference type="InterPro" id="IPR011044">
    <property type="entry name" value="Quino_amine_DH_bsu"/>
</dbReference>